<dbReference type="SUPFAM" id="SSF109604">
    <property type="entry name" value="HD-domain/PDEase-like"/>
    <property type="match status" value="1"/>
</dbReference>
<dbReference type="Gene3D" id="1.10.472.50">
    <property type="entry name" value="HD-domain/PDEase-like"/>
    <property type="match status" value="1"/>
</dbReference>
<gene>
    <name evidence="2" type="ORF">BSQ50_11210</name>
</gene>
<dbReference type="Gene3D" id="1.20.58.1910">
    <property type="match status" value="1"/>
</dbReference>
<feature type="domain" description="HD/PDEase" evidence="1">
    <location>
        <begin position="22"/>
        <end position="140"/>
    </location>
</feature>
<keyword evidence="3" id="KW-1185">Reference proteome</keyword>
<evidence type="ECO:0000313" key="3">
    <source>
        <dbReference type="Proteomes" id="UP000324497"/>
    </source>
</evidence>
<dbReference type="CDD" id="cd00077">
    <property type="entry name" value="HDc"/>
    <property type="match status" value="1"/>
</dbReference>
<keyword evidence="2" id="KW-0378">Hydrolase</keyword>
<dbReference type="Proteomes" id="UP000324497">
    <property type="component" value="Chromosome"/>
</dbReference>
<dbReference type="SMART" id="SM00471">
    <property type="entry name" value="HDc"/>
    <property type="match status" value="1"/>
</dbReference>
<accession>A0A3S6R359</accession>
<dbReference type="RefSeq" id="WP_148127261.1">
    <property type="nucleotide sequence ID" value="NZ_CP018180.1"/>
</dbReference>
<dbReference type="GO" id="GO:0016787">
    <property type="term" value="F:hydrolase activity"/>
    <property type="evidence" value="ECO:0007669"/>
    <property type="project" value="UniProtKB-KW"/>
</dbReference>
<evidence type="ECO:0000313" key="2">
    <source>
        <dbReference type="EMBL" id="AUJ33065.1"/>
    </source>
</evidence>
<name>A0A3S6R359_9LACO</name>
<dbReference type="InterPro" id="IPR003607">
    <property type="entry name" value="HD/PDEase_dom"/>
</dbReference>
<dbReference type="InterPro" id="IPR006674">
    <property type="entry name" value="HD_domain"/>
</dbReference>
<reference evidence="2 3" key="1">
    <citation type="submission" date="2016-11" db="EMBL/GenBank/DDBJ databases">
        <title>Interaction between Lactobacillus species and yeast in water kefir.</title>
        <authorList>
            <person name="Behr J."/>
            <person name="Xu D."/>
            <person name="Vogel R.F."/>
        </authorList>
    </citation>
    <scope>NUCLEOTIDE SEQUENCE [LARGE SCALE GENOMIC DNA]</scope>
    <source>
        <strain evidence="2 3">TMW 1.1827</strain>
    </source>
</reference>
<dbReference type="AlphaFoldDB" id="A0A3S6R359"/>
<dbReference type="KEGG" id="lng:BSQ50_11210"/>
<sequence length="220" mass="25201">MNTAQQLRAIHQYTYEKMKSDKTGHGFDHIQRVVNLTKYIAAQETQPFNYLTAVSAAYLHDIADDKLVTDVQASETEMKNFLTSIEFLPSQIAAITTITHNMSFSKSLENKHQQLSLAGQMVQDADRLDAIGAIGITRAIYYGGAHQEIIYDPKIKPRKSFSKQEYRDLDNETIINHFYEKLLKLKVLMNTTGGKLLAEQRQQFMLDFLTEFKAEWTGEK</sequence>
<evidence type="ECO:0000259" key="1">
    <source>
        <dbReference type="SMART" id="SM00471"/>
    </source>
</evidence>
<organism evidence="2 3">
    <name type="scientific">Liquorilactobacillus nagelii</name>
    <dbReference type="NCBI Taxonomy" id="82688"/>
    <lineage>
        <taxon>Bacteria</taxon>
        <taxon>Bacillati</taxon>
        <taxon>Bacillota</taxon>
        <taxon>Bacilli</taxon>
        <taxon>Lactobacillales</taxon>
        <taxon>Lactobacillaceae</taxon>
        <taxon>Liquorilactobacillus</taxon>
    </lineage>
</organism>
<dbReference type="EMBL" id="CP018180">
    <property type="protein sequence ID" value="AUJ33065.1"/>
    <property type="molecule type" value="Genomic_DNA"/>
</dbReference>
<dbReference type="Pfam" id="PF01966">
    <property type="entry name" value="HD"/>
    <property type="match status" value="1"/>
</dbReference>
<dbReference type="PANTHER" id="PTHR33594">
    <property type="entry name" value="SUPERFAMILY HYDROLASE, PUTATIVE (AFU_ORTHOLOGUE AFUA_1G03035)-RELATED"/>
    <property type="match status" value="1"/>
</dbReference>
<dbReference type="PANTHER" id="PTHR33594:SF1">
    <property type="entry name" value="HD_PDEASE DOMAIN-CONTAINING PROTEIN"/>
    <property type="match status" value="1"/>
</dbReference>
<proteinExistence type="predicted"/>
<protein>
    <submittedName>
        <fullName evidence="2">Phosphohydrolase</fullName>
    </submittedName>
</protein>